<protein>
    <submittedName>
        <fullName evidence="3">Uncharacterized protein</fullName>
    </submittedName>
</protein>
<feature type="region of interest" description="Disordered" evidence="1">
    <location>
        <begin position="782"/>
        <end position="819"/>
    </location>
</feature>
<proteinExistence type="predicted"/>
<feature type="transmembrane region" description="Helical" evidence="2">
    <location>
        <begin position="734"/>
        <end position="757"/>
    </location>
</feature>
<accession>A0A9W9C3M6</accession>
<dbReference type="AlphaFoldDB" id="A0A9W9C3M6"/>
<comment type="caution">
    <text evidence="3">The sequence shown here is derived from an EMBL/GenBank/DDBJ whole genome shotgun (WGS) entry which is preliminary data.</text>
</comment>
<evidence type="ECO:0000256" key="2">
    <source>
        <dbReference type="SAM" id="Phobius"/>
    </source>
</evidence>
<evidence type="ECO:0000313" key="4">
    <source>
        <dbReference type="Proteomes" id="UP001140562"/>
    </source>
</evidence>
<feature type="transmembrane region" description="Helical" evidence="2">
    <location>
        <begin position="665"/>
        <end position="686"/>
    </location>
</feature>
<keyword evidence="2" id="KW-0472">Membrane</keyword>
<keyword evidence="2" id="KW-1133">Transmembrane helix</keyword>
<feature type="compositionally biased region" description="Basic and acidic residues" evidence="1">
    <location>
        <begin position="784"/>
        <end position="802"/>
    </location>
</feature>
<feature type="compositionally biased region" description="Pro residues" evidence="1">
    <location>
        <begin position="810"/>
        <end position="819"/>
    </location>
</feature>
<feature type="transmembrane region" description="Helical" evidence="2">
    <location>
        <begin position="698"/>
        <end position="722"/>
    </location>
</feature>
<sequence>MVVEVNAPTNEVPADHAIFAESKTTELPKSSPADYLTKTKDEKVSVTLFTSDIVNKGEEVNDDNRRTWCSIKLGINKPMEILRHLFVMKPPTKHAADGTVIVSEFLDISHCVRTEPIYIITDGRREVDQKSTRYVKARDSTLSDCEFDVVFKYLGSENASFEGTYSHGPIGAMKEYTWLGVAAGKQECTVQNSVVDIPRPSDAQSSLSVLSNMKPFASKTENGYRQGQDMAQISGDQLMFKIMMHAVDQRTLEDFLPNLRPLDSEQQKILDDNYDHFHRGAVHLLSEQLKNAENYRVKPWAKHILYRYEQFQKMMSATEKPKEGEDPVSVYGRNRDDATQKEKLNKLQQQHKDVAMRCYQWGYITTCADWRLFLATPTHWFKAFGAWLLSDEHKTHWLADIVDRVNDKHSISVQDEIPMWGNKLSMLKAHAPAADQMDLVVEDITEVLLGEAQTKLAYAQVLTKEAVEHLQKLIKDAEDDPTAKSVAENFKKAQENRQELLADTLATVASFTTQRSTFTVEQAIKALDDKAFVKAIHDGNVLPEKEIIERKDKFKQKFNKENIIAGFNTLSQSVLHAAAIALSVLALVQGGKQLHAFEIAQISFCMATECLNLAGIAARKLITTFIGKVKGWTRTIGFFFNAAEATVANLGKRIASSLVGNLSKVVRLLGLVGCAFGIVTAFWDIKKAQEMGGRDGKALFAYAVTQLVLGILEAVIVVGEIVCEVMAVGATFLAWSGPLCIVIAILGAIAAAVYFIFFAPDPDERVEEFLDKVAKEFGSYGPNKEVEYMEPPKPEEEPDLKGVLDNGVATPPPAIGSGQ</sequence>
<evidence type="ECO:0000256" key="1">
    <source>
        <dbReference type="SAM" id="MobiDB-lite"/>
    </source>
</evidence>
<dbReference type="OrthoDB" id="3791552at2759"/>
<evidence type="ECO:0000313" key="3">
    <source>
        <dbReference type="EMBL" id="KAJ4343246.1"/>
    </source>
</evidence>
<organism evidence="3 4">
    <name type="scientific">Didymella glomerata</name>
    <dbReference type="NCBI Taxonomy" id="749621"/>
    <lineage>
        <taxon>Eukaryota</taxon>
        <taxon>Fungi</taxon>
        <taxon>Dikarya</taxon>
        <taxon>Ascomycota</taxon>
        <taxon>Pezizomycotina</taxon>
        <taxon>Dothideomycetes</taxon>
        <taxon>Pleosporomycetidae</taxon>
        <taxon>Pleosporales</taxon>
        <taxon>Pleosporineae</taxon>
        <taxon>Didymellaceae</taxon>
        <taxon>Didymella</taxon>
    </lineage>
</organism>
<gene>
    <name evidence="3" type="ORF">N0V87_000468</name>
</gene>
<dbReference type="Proteomes" id="UP001140562">
    <property type="component" value="Unassembled WGS sequence"/>
</dbReference>
<dbReference type="EMBL" id="JAPEUV010000003">
    <property type="protein sequence ID" value="KAJ4343246.1"/>
    <property type="molecule type" value="Genomic_DNA"/>
</dbReference>
<name>A0A9W9C3M6_9PLEO</name>
<keyword evidence="4" id="KW-1185">Reference proteome</keyword>
<reference evidence="3" key="1">
    <citation type="submission" date="2022-10" db="EMBL/GenBank/DDBJ databases">
        <title>Tapping the CABI collections for fungal endophytes: first genome assemblies for Collariella, Neodidymelliopsis, Ascochyta clinopodiicola, Didymella pomorum, Didymosphaeria variabile, Neocosmospora piperis and Neocucurbitaria cava.</title>
        <authorList>
            <person name="Hill R."/>
        </authorList>
    </citation>
    <scope>NUCLEOTIDE SEQUENCE</scope>
    <source>
        <strain evidence="3">IMI 360193</strain>
    </source>
</reference>
<keyword evidence="2" id="KW-0812">Transmembrane</keyword>